<dbReference type="EMBL" id="JAHYIQ010000025">
    <property type="protein sequence ID" value="KAK1121758.1"/>
    <property type="molecule type" value="Genomic_DNA"/>
</dbReference>
<dbReference type="Proteomes" id="UP001177670">
    <property type="component" value="Unassembled WGS sequence"/>
</dbReference>
<evidence type="ECO:0000256" key="1">
    <source>
        <dbReference type="SAM" id="MobiDB-lite"/>
    </source>
</evidence>
<name>A0AA40FMQ5_9HYME</name>
<keyword evidence="3" id="KW-1185">Reference proteome</keyword>
<organism evidence="2 3">
    <name type="scientific">Melipona bicolor</name>
    <dbReference type="NCBI Taxonomy" id="60889"/>
    <lineage>
        <taxon>Eukaryota</taxon>
        <taxon>Metazoa</taxon>
        <taxon>Ecdysozoa</taxon>
        <taxon>Arthropoda</taxon>
        <taxon>Hexapoda</taxon>
        <taxon>Insecta</taxon>
        <taxon>Pterygota</taxon>
        <taxon>Neoptera</taxon>
        <taxon>Endopterygota</taxon>
        <taxon>Hymenoptera</taxon>
        <taxon>Apocrita</taxon>
        <taxon>Aculeata</taxon>
        <taxon>Apoidea</taxon>
        <taxon>Anthophila</taxon>
        <taxon>Apidae</taxon>
        <taxon>Melipona</taxon>
    </lineage>
</organism>
<feature type="compositionally biased region" description="Basic and acidic residues" evidence="1">
    <location>
        <begin position="69"/>
        <end position="81"/>
    </location>
</feature>
<reference evidence="2" key="1">
    <citation type="submission" date="2021-10" db="EMBL/GenBank/DDBJ databases">
        <title>Melipona bicolor Genome sequencing and assembly.</title>
        <authorList>
            <person name="Araujo N.S."/>
            <person name="Arias M.C."/>
        </authorList>
    </citation>
    <scope>NUCLEOTIDE SEQUENCE</scope>
    <source>
        <strain evidence="2">USP_2M_L1-L4_2017</strain>
        <tissue evidence="2">Whole body</tissue>
    </source>
</reference>
<evidence type="ECO:0000313" key="2">
    <source>
        <dbReference type="EMBL" id="KAK1121758.1"/>
    </source>
</evidence>
<evidence type="ECO:0000313" key="3">
    <source>
        <dbReference type="Proteomes" id="UP001177670"/>
    </source>
</evidence>
<dbReference type="AlphaFoldDB" id="A0AA40FMQ5"/>
<accession>A0AA40FMQ5</accession>
<feature type="region of interest" description="Disordered" evidence="1">
    <location>
        <begin position="62"/>
        <end position="81"/>
    </location>
</feature>
<sequence length="101" mass="11169">MKTDNELPLIGISGAVQCLLEHGSVKGNRISPRPLRSQVLKADGASRGLVAKCMHYPGGKVNPGCPGKTRKENIGRSWRSEEHPIRRRIRFSSTFSQNSEE</sequence>
<protein>
    <submittedName>
        <fullName evidence="2">Uncharacterized protein</fullName>
    </submittedName>
</protein>
<proteinExistence type="predicted"/>
<gene>
    <name evidence="2" type="ORF">K0M31_010069</name>
</gene>
<comment type="caution">
    <text evidence="2">The sequence shown here is derived from an EMBL/GenBank/DDBJ whole genome shotgun (WGS) entry which is preliminary data.</text>
</comment>